<dbReference type="AlphaFoldDB" id="A0A2H0VFK2"/>
<proteinExistence type="predicted"/>
<evidence type="ECO:0000313" key="4">
    <source>
        <dbReference type="Proteomes" id="UP000231466"/>
    </source>
</evidence>
<dbReference type="Pfam" id="PF13439">
    <property type="entry name" value="Glyco_transf_4"/>
    <property type="match status" value="1"/>
</dbReference>
<dbReference type="Pfam" id="PF00534">
    <property type="entry name" value="Glycos_transf_1"/>
    <property type="match status" value="1"/>
</dbReference>
<feature type="domain" description="Glycosyl transferase family 1" evidence="1">
    <location>
        <begin position="194"/>
        <end position="344"/>
    </location>
</feature>
<evidence type="ECO:0000259" key="2">
    <source>
        <dbReference type="Pfam" id="PF13439"/>
    </source>
</evidence>
<evidence type="ECO:0000259" key="1">
    <source>
        <dbReference type="Pfam" id="PF00534"/>
    </source>
</evidence>
<protein>
    <recommendedName>
        <fullName evidence="5">Glycosyltransferase family 4 protein</fullName>
    </recommendedName>
</protein>
<comment type="caution">
    <text evidence="3">The sequence shown here is derived from an EMBL/GenBank/DDBJ whole genome shotgun (WGS) entry which is preliminary data.</text>
</comment>
<gene>
    <name evidence="3" type="ORF">COT89_02360</name>
</gene>
<dbReference type="PANTHER" id="PTHR45947:SF3">
    <property type="entry name" value="SULFOQUINOVOSYL TRANSFERASE SQD2"/>
    <property type="match status" value="1"/>
</dbReference>
<dbReference type="Gene3D" id="3.40.50.2000">
    <property type="entry name" value="Glycogen Phosphorylase B"/>
    <property type="match status" value="2"/>
</dbReference>
<dbReference type="InterPro" id="IPR001296">
    <property type="entry name" value="Glyco_trans_1"/>
</dbReference>
<dbReference type="EMBL" id="PFAH01000008">
    <property type="protein sequence ID" value="PIR97892.1"/>
    <property type="molecule type" value="Genomic_DNA"/>
</dbReference>
<dbReference type="Proteomes" id="UP000231466">
    <property type="component" value="Unassembled WGS sequence"/>
</dbReference>
<accession>A0A2H0VFK2</accession>
<dbReference type="SUPFAM" id="SSF53756">
    <property type="entry name" value="UDP-Glycosyltransferase/glycogen phosphorylase"/>
    <property type="match status" value="1"/>
</dbReference>
<name>A0A2H0VFK2_9BACT</name>
<dbReference type="InterPro" id="IPR028098">
    <property type="entry name" value="Glyco_trans_4-like_N"/>
</dbReference>
<dbReference type="InterPro" id="IPR050194">
    <property type="entry name" value="Glycosyltransferase_grp1"/>
</dbReference>
<organism evidence="3 4">
    <name type="scientific">Candidatus Colwellbacteria bacterium CG10_big_fil_rev_8_21_14_0_10_42_22</name>
    <dbReference type="NCBI Taxonomy" id="1974540"/>
    <lineage>
        <taxon>Bacteria</taxon>
        <taxon>Candidatus Colwelliibacteriota</taxon>
    </lineage>
</organism>
<evidence type="ECO:0000313" key="3">
    <source>
        <dbReference type="EMBL" id="PIR97892.1"/>
    </source>
</evidence>
<sequence length="362" mass="41717">MRVALVHDYLDQFGGQERVLLNLIEMFPEAPIYTLLYEPKSLGHLFKNKEIHTSFIDTPFVRKRHRLFIPILGHAAQSLNLGDKYDLIITNTMGFVKGVRYKNSVHISYIHSPLRYAWEPWTYLPDLFPKPLIWAGMPAIQYVRWQDKKFSQKPDHILTNSNHIADKINNYYGREAKVLNPPIEDHVFYYDPKIEKQNYYLIYGRIIHYKKFLMVIHAFKKMGLPLKVVGAGPEEYAVKKLINGSDGLEYLSFVEDENKLREIIAKAKAVIVPQIEDFGLVSAESIACGTPVIGYNAGGTAEIIEDGLNGILFGEQSENGLIEAVQRFEKRTFNPKRVSETAEKYSKKRFREEFMKVVNSVL</sequence>
<dbReference type="PANTHER" id="PTHR45947">
    <property type="entry name" value="SULFOQUINOVOSYL TRANSFERASE SQD2"/>
    <property type="match status" value="1"/>
</dbReference>
<evidence type="ECO:0008006" key="5">
    <source>
        <dbReference type="Google" id="ProtNLM"/>
    </source>
</evidence>
<reference evidence="4" key="1">
    <citation type="submission" date="2017-09" db="EMBL/GenBank/DDBJ databases">
        <title>Depth-based differentiation of microbial function through sediment-hosted aquifers and enrichment of novel symbionts in the deep terrestrial subsurface.</title>
        <authorList>
            <person name="Probst A.J."/>
            <person name="Ladd B."/>
            <person name="Jarett J.K."/>
            <person name="Geller-Mcgrath D.E."/>
            <person name="Sieber C.M.K."/>
            <person name="Emerson J.B."/>
            <person name="Anantharaman K."/>
            <person name="Thomas B.C."/>
            <person name="Malmstrom R."/>
            <person name="Stieglmeier M."/>
            <person name="Klingl A."/>
            <person name="Woyke T."/>
            <person name="Ryan C.M."/>
            <person name="Banfield J.F."/>
        </authorList>
    </citation>
    <scope>NUCLEOTIDE SEQUENCE [LARGE SCALE GENOMIC DNA]</scope>
</reference>
<dbReference type="GO" id="GO:0016757">
    <property type="term" value="F:glycosyltransferase activity"/>
    <property type="evidence" value="ECO:0007669"/>
    <property type="project" value="InterPro"/>
</dbReference>
<feature type="domain" description="Glycosyltransferase subfamily 4-like N-terminal" evidence="2">
    <location>
        <begin position="13"/>
        <end position="178"/>
    </location>
</feature>